<dbReference type="GO" id="GO:0006633">
    <property type="term" value="P:fatty acid biosynthetic process"/>
    <property type="evidence" value="ECO:0007669"/>
    <property type="project" value="InterPro"/>
</dbReference>
<evidence type="ECO:0000259" key="3">
    <source>
        <dbReference type="Pfam" id="PF08541"/>
    </source>
</evidence>
<feature type="domain" description="Beta-ketoacyl-[acyl-carrier-protein] synthase III C-terminal" evidence="3">
    <location>
        <begin position="242"/>
        <end position="326"/>
    </location>
</feature>
<dbReference type="InterPro" id="IPR016039">
    <property type="entry name" value="Thiolase-like"/>
</dbReference>
<evidence type="ECO:0000256" key="1">
    <source>
        <dbReference type="ARBA" id="ARBA00022679"/>
    </source>
</evidence>
<evidence type="ECO:0008006" key="7">
    <source>
        <dbReference type="Google" id="ProtNLM"/>
    </source>
</evidence>
<keyword evidence="6" id="KW-1185">Reference proteome</keyword>
<dbReference type="Proteomes" id="UP000019141">
    <property type="component" value="Unassembled WGS sequence"/>
</dbReference>
<evidence type="ECO:0000256" key="2">
    <source>
        <dbReference type="ARBA" id="ARBA00023315"/>
    </source>
</evidence>
<keyword evidence="2" id="KW-0012">Acyltransferase</keyword>
<dbReference type="PATRIC" id="fig|1429438.4.peg.3181"/>
<sequence length="335" mass="37095">MHVSILGYESFMPEHEVDNDFFEIDPKRLKRGMFAGAHLRRHVERETCSAMLAQATRKLIDRFSLDVETDIDLMMTHVNLGDQFFSGHGLILAKMIGAKPKFIYDLENSGCISFVFMAQLAQTLMQQGMVKTALLGCAQAAGGRIYSHPDLRGKPQASIPGDGCGVAYLRAGSESPILSVETCSYPEYSEDMEIVYPDGRKWWEPGIGPFSVKFDRSKIAKVITRGNAMVPGAVHAACRPLGIAPKDIDFLVTNQPNTLFLRNWREALELPPERHLNTFSQYGNLFGAAIPVTLSEATRDQVLFDGARVCLAGFSHAGDYAGALIYQHGRRYSEA</sequence>
<dbReference type="Gene3D" id="3.40.47.10">
    <property type="match status" value="2"/>
</dbReference>
<proteinExistence type="predicted"/>
<keyword evidence="1" id="KW-0808">Transferase</keyword>
<dbReference type="AlphaFoldDB" id="W4LME8"/>
<dbReference type="GO" id="GO:0004315">
    <property type="term" value="F:3-oxoacyl-[acyl-carrier-protein] synthase activity"/>
    <property type="evidence" value="ECO:0007669"/>
    <property type="project" value="InterPro"/>
</dbReference>
<comment type="caution">
    <text evidence="5">The sequence shown here is derived from an EMBL/GenBank/DDBJ whole genome shotgun (WGS) entry which is preliminary data.</text>
</comment>
<organism evidence="5 6">
    <name type="scientific">Entotheonella factor</name>
    <dbReference type="NCBI Taxonomy" id="1429438"/>
    <lineage>
        <taxon>Bacteria</taxon>
        <taxon>Pseudomonadati</taxon>
        <taxon>Nitrospinota/Tectimicrobiota group</taxon>
        <taxon>Candidatus Tectimicrobiota</taxon>
        <taxon>Candidatus Entotheonellia</taxon>
        <taxon>Candidatus Entotheonellales</taxon>
        <taxon>Candidatus Entotheonellaceae</taxon>
        <taxon>Candidatus Entotheonella</taxon>
    </lineage>
</organism>
<reference evidence="5 6" key="1">
    <citation type="journal article" date="2014" name="Nature">
        <title>An environmental bacterial taxon with a large and distinct metabolic repertoire.</title>
        <authorList>
            <person name="Wilson M.C."/>
            <person name="Mori T."/>
            <person name="Ruckert C."/>
            <person name="Uria A.R."/>
            <person name="Helf M.J."/>
            <person name="Takada K."/>
            <person name="Gernert C."/>
            <person name="Steffens U.A."/>
            <person name="Heycke N."/>
            <person name="Schmitt S."/>
            <person name="Rinke C."/>
            <person name="Helfrich E.J."/>
            <person name="Brachmann A.O."/>
            <person name="Gurgui C."/>
            <person name="Wakimoto T."/>
            <person name="Kracht M."/>
            <person name="Crusemann M."/>
            <person name="Hentschel U."/>
            <person name="Abe I."/>
            <person name="Matsunaga S."/>
            <person name="Kalinowski J."/>
            <person name="Takeyama H."/>
            <person name="Piel J."/>
        </authorList>
    </citation>
    <scope>NUCLEOTIDE SEQUENCE [LARGE SCALE GENOMIC DNA]</scope>
    <source>
        <strain evidence="6">TSY1</strain>
    </source>
</reference>
<dbReference type="GO" id="GO:0044550">
    <property type="term" value="P:secondary metabolite biosynthetic process"/>
    <property type="evidence" value="ECO:0007669"/>
    <property type="project" value="TreeGrafter"/>
</dbReference>
<dbReference type="Pfam" id="PF08541">
    <property type="entry name" value="ACP_syn_III_C"/>
    <property type="match status" value="1"/>
</dbReference>
<accession>W4LME8</accession>
<gene>
    <name evidence="5" type="ORF">ETSY1_16095</name>
</gene>
<dbReference type="PANTHER" id="PTHR34069:SF2">
    <property type="entry name" value="BETA-KETOACYL-[ACYL-CARRIER-PROTEIN] SYNTHASE III"/>
    <property type="match status" value="1"/>
</dbReference>
<dbReference type="InterPro" id="IPR013747">
    <property type="entry name" value="ACP_syn_III_C"/>
</dbReference>
<protein>
    <recommendedName>
        <fullName evidence="7">3-oxoacyl-ACP synthase</fullName>
    </recommendedName>
</protein>
<dbReference type="Pfam" id="PF08545">
    <property type="entry name" value="ACP_syn_III"/>
    <property type="match status" value="1"/>
</dbReference>
<dbReference type="SUPFAM" id="SSF53901">
    <property type="entry name" value="Thiolase-like"/>
    <property type="match status" value="1"/>
</dbReference>
<name>W4LME8_ENTF1</name>
<evidence type="ECO:0000313" key="6">
    <source>
        <dbReference type="Proteomes" id="UP000019141"/>
    </source>
</evidence>
<evidence type="ECO:0000313" key="5">
    <source>
        <dbReference type="EMBL" id="ETW99152.1"/>
    </source>
</evidence>
<dbReference type="HOGENOM" id="CLU_828780_0_0_7"/>
<dbReference type="EMBL" id="AZHW01000478">
    <property type="protein sequence ID" value="ETW99152.1"/>
    <property type="molecule type" value="Genomic_DNA"/>
</dbReference>
<evidence type="ECO:0000259" key="4">
    <source>
        <dbReference type="Pfam" id="PF08545"/>
    </source>
</evidence>
<dbReference type="InterPro" id="IPR013751">
    <property type="entry name" value="ACP_syn_III_N"/>
</dbReference>
<feature type="domain" description="Beta-ketoacyl-[acyl-carrier-protein] synthase III N-terminal" evidence="4">
    <location>
        <begin position="108"/>
        <end position="184"/>
    </location>
</feature>
<dbReference type="PANTHER" id="PTHR34069">
    <property type="entry name" value="3-OXOACYL-[ACYL-CARRIER-PROTEIN] SYNTHASE 3"/>
    <property type="match status" value="1"/>
</dbReference>